<dbReference type="AlphaFoldDB" id="A0A9W9GKN7"/>
<evidence type="ECO:0000313" key="2">
    <source>
        <dbReference type="Proteomes" id="UP001147746"/>
    </source>
</evidence>
<proteinExistence type="predicted"/>
<name>A0A9W9GKN7_9EURO</name>
<keyword evidence="2" id="KW-1185">Reference proteome</keyword>
<organism evidence="1 2">
    <name type="scientific">Penicillium atrosanguineum</name>
    <dbReference type="NCBI Taxonomy" id="1132637"/>
    <lineage>
        <taxon>Eukaryota</taxon>
        <taxon>Fungi</taxon>
        <taxon>Dikarya</taxon>
        <taxon>Ascomycota</taxon>
        <taxon>Pezizomycotina</taxon>
        <taxon>Eurotiomycetes</taxon>
        <taxon>Eurotiomycetidae</taxon>
        <taxon>Eurotiales</taxon>
        <taxon>Aspergillaceae</taxon>
        <taxon>Penicillium</taxon>
    </lineage>
</organism>
<evidence type="ECO:0008006" key="3">
    <source>
        <dbReference type="Google" id="ProtNLM"/>
    </source>
</evidence>
<gene>
    <name evidence="1" type="ORF">N7476_004256</name>
</gene>
<accession>A0A9W9GKN7</accession>
<reference evidence="1" key="2">
    <citation type="journal article" date="2023" name="IMA Fungus">
        <title>Comparative genomic study of the Penicillium genus elucidates a diverse pangenome and 15 lateral gene transfer events.</title>
        <authorList>
            <person name="Petersen C."/>
            <person name="Sorensen T."/>
            <person name="Nielsen M.R."/>
            <person name="Sondergaard T.E."/>
            <person name="Sorensen J.L."/>
            <person name="Fitzpatrick D.A."/>
            <person name="Frisvad J.C."/>
            <person name="Nielsen K.L."/>
        </authorList>
    </citation>
    <scope>NUCLEOTIDE SEQUENCE</scope>
    <source>
        <strain evidence="1">IBT 21472</strain>
    </source>
</reference>
<evidence type="ECO:0000313" key="1">
    <source>
        <dbReference type="EMBL" id="KAJ5321254.1"/>
    </source>
</evidence>
<protein>
    <recommendedName>
        <fullName evidence="3">F-box domain-containing protein</fullName>
    </recommendedName>
</protein>
<dbReference type="EMBL" id="JAPZBO010000003">
    <property type="protein sequence ID" value="KAJ5321254.1"/>
    <property type="molecule type" value="Genomic_DNA"/>
</dbReference>
<sequence length="326" mass="37108">MHFSSEIFDKIHHRLDRKGLKHLRLGYKHSPEPVRTIQNAPAVPWGCIPSEIFDQINPHLDLQSLKNLRLVNKHTAERCLGPHFLSFARRARTDLTEASLRALLIRARHPIFQKAVRRLAIRVIIYDAHSLVPATTKLETYYGSRAPASRWLREAQKTRNSLPDEFIIHSLATALKHLSALQEIRLEPSLAIAPNTDQWLTRFPAKYSWISHACFLTLAAIARSSNTIHQVDIYTRRESDGKTDHIDESCGVPIGEFARYLTKLNDYGSNNVHFSIDNLGMKLSGGNGEPSDFAAVGKLLYCMSDLSMLYLTFDFDYHVHPVLDSY</sequence>
<reference evidence="1" key="1">
    <citation type="submission" date="2022-12" db="EMBL/GenBank/DDBJ databases">
        <authorList>
            <person name="Petersen C."/>
        </authorList>
    </citation>
    <scope>NUCLEOTIDE SEQUENCE</scope>
    <source>
        <strain evidence="1">IBT 21472</strain>
    </source>
</reference>
<dbReference type="Proteomes" id="UP001147746">
    <property type="component" value="Unassembled WGS sequence"/>
</dbReference>
<comment type="caution">
    <text evidence="1">The sequence shown here is derived from an EMBL/GenBank/DDBJ whole genome shotgun (WGS) entry which is preliminary data.</text>
</comment>